<dbReference type="InterPro" id="IPR036388">
    <property type="entry name" value="WH-like_DNA-bd_sf"/>
</dbReference>
<dbReference type="Proteomes" id="UP000184114">
    <property type="component" value="Unassembled WGS sequence"/>
</dbReference>
<reference evidence="2" key="1">
    <citation type="submission" date="2016-11" db="EMBL/GenBank/DDBJ databases">
        <authorList>
            <person name="Varghese N."/>
            <person name="Submissions S."/>
        </authorList>
    </citation>
    <scope>NUCLEOTIDE SEQUENCE [LARGE SCALE GENOMIC DNA]</scope>
    <source>
        <strain evidence="2">DSM 18095</strain>
    </source>
</reference>
<evidence type="ECO:0000313" key="1">
    <source>
        <dbReference type="EMBL" id="SHE71095.1"/>
    </source>
</evidence>
<sequence>MLRDVLKEISNAKVFSVSLIAKKLNISETLVEDAVKELSRMNYIIEDMGSPTCETKCSGCSMKAFCNTVPIKTISLTDKGMKLLKH</sequence>
<protein>
    <submittedName>
        <fullName evidence="1">HTH domain-containing protein</fullName>
    </submittedName>
</protein>
<organism evidence="1 2">
    <name type="scientific">Tissierella praeacuta DSM 18095</name>
    <dbReference type="NCBI Taxonomy" id="1123404"/>
    <lineage>
        <taxon>Bacteria</taxon>
        <taxon>Bacillati</taxon>
        <taxon>Bacillota</taxon>
        <taxon>Tissierellia</taxon>
        <taxon>Tissierellales</taxon>
        <taxon>Tissierellaceae</taxon>
        <taxon>Tissierella</taxon>
    </lineage>
</organism>
<proteinExistence type="predicted"/>
<dbReference type="SUPFAM" id="SSF46785">
    <property type="entry name" value="Winged helix' DNA-binding domain"/>
    <property type="match status" value="1"/>
</dbReference>
<evidence type="ECO:0000313" key="2">
    <source>
        <dbReference type="Proteomes" id="UP000184114"/>
    </source>
</evidence>
<dbReference type="STRING" id="1123404.SAMN02745784_01570"/>
<dbReference type="GeneID" id="90993703"/>
<dbReference type="Gene3D" id="1.10.10.10">
    <property type="entry name" value="Winged helix-like DNA-binding domain superfamily/Winged helix DNA-binding domain"/>
    <property type="match status" value="1"/>
</dbReference>
<keyword evidence="2" id="KW-1185">Reference proteome</keyword>
<name>A0A1M4VQF1_9FIRM</name>
<dbReference type="InterPro" id="IPR036390">
    <property type="entry name" value="WH_DNA-bd_sf"/>
</dbReference>
<dbReference type="RefSeq" id="WP_072975065.1">
    <property type="nucleotide sequence ID" value="NZ_FQTY01000005.1"/>
</dbReference>
<dbReference type="AlphaFoldDB" id="A0A1M4VQF1"/>
<gene>
    <name evidence="1" type="ORF">SAMN02745784_01570</name>
</gene>
<accession>A0A1M4VQF1</accession>
<dbReference type="EMBL" id="FQTY01000005">
    <property type="protein sequence ID" value="SHE71095.1"/>
    <property type="molecule type" value="Genomic_DNA"/>
</dbReference>